<evidence type="ECO:0008006" key="4">
    <source>
        <dbReference type="Google" id="ProtNLM"/>
    </source>
</evidence>
<sequence length="126" mass="13180">MAFDLKWTTALAAALLAGGCNRASADDGWTADTDTAICTDAQGKRLPDDRCRQHRVGGGGGMAHWYFLRRGGIIPFVGERARGGSFRATGGMRYQTAPASTAMTRSAAISRGGFGSSAHHFGGARS</sequence>
<evidence type="ECO:0000313" key="2">
    <source>
        <dbReference type="EMBL" id="MBB3879744.1"/>
    </source>
</evidence>
<feature type="chain" id="PRO_5030752594" description="Lipoprotein" evidence="1">
    <location>
        <begin position="26"/>
        <end position="126"/>
    </location>
</feature>
<dbReference type="Proteomes" id="UP000538670">
    <property type="component" value="Unassembled WGS sequence"/>
</dbReference>
<accession>A0A7W6ACE3</accession>
<dbReference type="AlphaFoldDB" id="A0A7W6ACE3"/>
<organism evidence="2 3">
    <name type="scientific">Sphingomonas pseudosanguinis</name>
    <dbReference type="NCBI Taxonomy" id="413712"/>
    <lineage>
        <taxon>Bacteria</taxon>
        <taxon>Pseudomonadati</taxon>
        <taxon>Pseudomonadota</taxon>
        <taxon>Alphaproteobacteria</taxon>
        <taxon>Sphingomonadales</taxon>
        <taxon>Sphingomonadaceae</taxon>
        <taxon>Sphingomonas</taxon>
    </lineage>
</organism>
<evidence type="ECO:0000313" key="3">
    <source>
        <dbReference type="Proteomes" id="UP000538670"/>
    </source>
</evidence>
<dbReference type="RefSeq" id="WP_183951894.1">
    <property type="nucleotide sequence ID" value="NZ_JACIDH010000008.1"/>
</dbReference>
<keyword evidence="3" id="KW-1185">Reference proteome</keyword>
<proteinExistence type="predicted"/>
<dbReference type="EMBL" id="JACIDH010000008">
    <property type="protein sequence ID" value="MBB3879744.1"/>
    <property type="molecule type" value="Genomic_DNA"/>
</dbReference>
<comment type="caution">
    <text evidence="2">The sequence shown here is derived from an EMBL/GenBank/DDBJ whole genome shotgun (WGS) entry which is preliminary data.</text>
</comment>
<name>A0A7W6ACE3_9SPHN</name>
<feature type="signal peptide" evidence="1">
    <location>
        <begin position="1"/>
        <end position="25"/>
    </location>
</feature>
<evidence type="ECO:0000256" key="1">
    <source>
        <dbReference type="SAM" id="SignalP"/>
    </source>
</evidence>
<protein>
    <recommendedName>
        <fullName evidence="4">Lipoprotein</fullName>
    </recommendedName>
</protein>
<reference evidence="2 3" key="1">
    <citation type="submission" date="2020-08" db="EMBL/GenBank/DDBJ databases">
        <title>Genomic Encyclopedia of Type Strains, Phase IV (KMG-IV): sequencing the most valuable type-strain genomes for metagenomic binning, comparative biology and taxonomic classification.</title>
        <authorList>
            <person name="Goeker M."/>
        </authorList>
    </citation>
    <scope>NUCLEOTIDE SEQUENCE [LARGE SCALE GENOMIC DNA]</scope>
    <source>
        <strain evidence="2 3">DSM 19512</strain>
    </source>
</reference>
<dbReference type="PROSITE" id="PS51257">
    <property type="entry name" value="PROKAR_LIPOPROTEIN"/>
    <property type="match status" value="1"/>
</dbReference>
<keyword evidence="1" id="KW-0732">Signal</keyword>
<gene>
    <name evidence="2" type="ORF">GGR48_002172</name>
</gene>